<proteinExistence type="predicted"/>
<feature type="transmembrane region" description="Helical" evidence="1">
    <location>
        <begin position="445"/>
        <end position="466"/>
    </location>
</feature>
<name>A0ABM8DWG5_9MICO</name>
<feature type="transmembrane region" description="Helical" evidence="1">
    <location>
        <begin position="925"/>
        <end position="951"/>
    </location>
</feature>
<reference evidence="2 3" key="1">
    <citation type="submission" date="2022-12" db="EMBL/GenBank/DDBJ databases">
        <title>Microbacterium terricola strain KV-448 chromosome, complete genome.</title>
        <authorList>
            <person name="Oshima T."/>
            <person name="Moriya T."/>
            <person name="Bessho Y."/>
        </authorList>
    </citation>
    <scope>NUCLEOTIDE SEQUENCE [LARGE SCALE GENOMIC DNA]</scope>
    <source>
        <strain evidence="2 3">KV-448</strain>
    </source>
</reference>
<keyword evidence="3" id="KW-1185">Reference proteome</keyword>
<evidence type="ECO:0000256" key="1">
    <source>
        <dbReference type="SAM" id="Phobius"/>
    </source>
</evidence>
<evidence type="ECO:0000313" key="3">
    <source>
        <dbReference type="Proteomes" id="UP001317779"/>
    </source>
</evidence>
<dbReference type="EMBL" id="AP027141">
    <property type="protein sequence ID" value="BDV29961.1"/>
    <property type="molecule type" value="Genomic_DNA"/>
</dbReference>
<feature type="transmembrane region" description="Helical" evidence="1">
    <location>
        <begin position="405"/>
        <end position="425"/>
    </location>
</feature>
<accession>A0ABM8DWG5</accession>
<keyword evidence="1" id="KW-0812">Transmembrane</keyword>
<feature type="transmembrane region" description="Helical" evidence="1">
    <location>
        <begin position="495"/>
        <end position="516"/>
    </location>
</feature>
<evidence type="ECO:0000313" key="2">
    <source>
        <dbReference type="EMBL" id="BDV29961.1"/>
    </source>
</evidence>
<protein>
    <recommendedName>
        <fullName evidence="4">FtsX-like permease family protein</fullName>
    </recommendedName>
</protein>
<feature type="transmembrane region" description="Helical" evidence="1">
    <location>
        <begin position="364"/>
        <end position="384"/>
    </location>
</feature>
<feature type="transmembrane region" description="Helical" evidence="1">
    <location>
        <begin position="280"/>
        <end position="300"/>
    </location>
</feature>
<dbReference type="Proteomes" id="UP001317779">
    <property type="component" value="Chromosome"/>
</dbReference>
<sequence length="1005" mass="100459">MLSTPHRPRRSLLLATAGVVAVVAALGAFLPAYLAYATDEGARQLLGSRDGGDVALDIALPLDAVDPAQQDAAVRGAIEAEFGPGGAGLAISVHRTVAAGTISTPIGAVIVTSIPHLDDEAVLDAGAWPRTAGDAAIEADSAGARATDAGETLEVGGVALTVAGTWRLLDDRDGRWFALPQPPSPVDGESRTRIVVDEATLEKVARGAGVEVTAHWTVVPNVATATASGLDGAVAAWRAVPAALRSAGVDVDELETSGRLLPTVLVARAQAAAMATAPPLALSTFGIVALVALVEIARLLGATRTSELTLLWSRGASRRRLITDAAREVAPATVLGALGGAVAAAVALAAVGGVSMLRDGAPSLVTASLVAAVAAAAIIVARTANDARALDAPVRRRDPRLAATGRAVLVVVAVLAAAVSGWQLMLYGSARSDAGIRASADPLAVVAPALCLIGIVLLLESALLLARRPLERWAARTTRATRSLVVRGLVRRRGFALTPILLCALAIGQLVIAAGYTGTWQAASAAASARHEGTAVGVTGPVGSLTSDVMARVSAIPGVGAVAPVSVQSISVAAESTALVTMSAPALAELGDPAIPDLADAVAAMTPAQTGGFVAPGDSVGVSLDWAGGPAEATVSGVFADEWGNIASSAFEAIRFDDGAGTVRVEVPGSDGAATGTWRLAGVDVVAAAPPASGSTIEVTGLEVDGADVAPGRWDGGDLGDYPLPLERPETGNALLVPPGIDGVRLVAVPVPAPPPVVVSALFAERTGVEVGDLVPLVLDSFTGPTSVRVAAVVQAVPGAGTPVALLVDLRSVLPVHLIHQRQTPAPDRAWLEVTGQTDEVIAAVREALPTAYTVDGTAVSHADTAATASAIALWIGAIGTSLLALGAVAGVAGAQAWSRRDESDALRMIGLTARRQSGARVSELAIACGTGSLIGVAAGASIALLLVPAVARGAVAGTDLGSIAPATDPLWLAVSVGGFLLALAAALLLTAPRPQGSAGRTGER</sequence>
<evidence type="ECO:0008006" key="4">
    <source>
        <dbReference type="Google" id="ProtNLM"/>
    </source>
</evidence>
<feature type="transmembrane region" description="Helical" evidence="1">
    <location>
        <begin position="329"/>
        <end position="352"/>
    </location>
</feature>
<gene>
    <name evidence="2" type="ORF">Microterr_06210</name>
</gene>
<organism evidence="2 3">
    <name type="scientific">Microbacterium terricola</name>
    <dbReference type="NCBI Taxonomy" id="344163"/>
    <lineage>
        <taxon>Bacteria</taxon>
        <taxon>Bacillati</taxon>
        <taxon>Actinomycetota</taxon>
        <taxon>Actinomycetes</taxon>
        <taxon>Micrococcales</taxon>
        <taxon>Microbacteriaceae</taxon>
        <taxon>Microbacterium</taxon>
    </lineage>
</organism>
<dbReference type="InterPro" id="IPR006311">
    <property type="entry name" value="TAT_signal"/>
</dbReference>
<feature type="transmembrane region" description="Helical" evidence="1">
    <location>
        <begin position="872"/>
        <end position="898"/>
    </location>
</feature>
<keyword evidence="1" id="KW-0472">Membrane</keyword>
<feature type="transmembrane region" description="Helical" evidence="1">
    <location>
        <begin position="971"/>
        <end position="992"/>
    </location>
</feature>
<keyword evidence="1" id="KW-1133">Transmembrane helix</keyword>
<dbReference type="PROSITE" id="PS51318">
    <property type="entry name" value="TAT"/>
    <property type="match status" value="1"/>
</dbReference>